<evidence type="ECO:0000256" key="3">
    <source>
        <dbReference type="RuleBase" id="RU003616"/>
    </source>
</evidence>
<evidence type="ECO:0000256" key="4">
    <source>
        <dbReference type="SAM" id="MobiDB-lite"/>
    </source>
</evidence>
<sequence length="184" mass="19903">MIVFPMAPIFTSMDRGAFPDCGSMMSRVFDGNDFDSAFFDGIGPLGLFGCPEGRRSSCKASSSKCPASEVSLTPDNFALKLDVRGFVPQKISVKTVGNSVEVHARHEEKDPEGRGFVMREFRRKYTLPDDVDPESVTSQLTGRGLLAVEAPRKKLETTPVSHTVPISVEHTSSSDVPSTSQGSS</sequence>
<feature type="region of interest" description="Disordered" evidence="4">
    <location>
        <begin position="151"/>
        <end position="184"/>
    </location>
</feature>
<dbReference type="InterPro" id="IPR008978">
    <property type="entry name" value="HSP20-like_chaperone"/>
</dbReference>
<dbReference type="PRINTS" id="PR00299">
    <property type="entry name" value="ACRYSTALLIN"/>
</dbReference>
<dbReference type="InterPro" id="IPR001436">
    <property type="entry name" value="Alpha-crystallin/sHSP_animal"/>
</dbReference>
<keyword evidence="1 6" id="KW-0346">Stress response</keyword>
<dbReference type="GO" id="GO:0005634">
    <property type="term" value="C:nucleus"/>
    <property type="evidence" value="ECO:0007669"/>
    <property type="project" value="TreeGrafter"/>
</dbReference>
<dbReference type="GO" id="GO:0051082">
    <property type="term" value="F:unfolded protein binding"/>
    <property type="evidence" value="ECO:0007669"/>
    <property type="project" value="TreeGrafter"/>
</dbReference>
<feature type="domain" description="SHSP" evidence="5">
    <location>
        <begin position="59"/>
        <end position="169"/>
    </location>
</feature>
<protein>
    <submittedName>
        <fullName evidence="6">Putative heat shock hsp20 protein</fullName>
    </submittedName>
</protein>
<dbReference type="PROSITE" id="PS01031">
    <property type="entry name" value="SHSP"/>
    <property type="match status" value="1"/>
</dbReference>
<evidence type="ECO:0000313" key="6">
    <source>
        <dbReference type="EMBL" id="MXU95354.1"/>
    </source>
</evidence>
<evidence type="ECO:0000259" key="5">
    <source>
        <dbReference type="PROSITE" id="PS01031"/>
    </source>
</evidence>
<dbReference type="PANTHER" id="PTHR45640:SF13">
    <property type="entry name" value="HEAT SHOCK PROTEIN 22-RELATED"/>
    <property type="match status" value="1"/>
</dbReference>
<evidence type="ECO:0000256" key="2">
    <source>
        <dbReference type="PROSITE-ProRule" id="PRU00285"/>
    </source>
</evidence>
<name>A0A6B0V0M8_IXORI</name>
<dbReference type="Pfam" id="PF00011">
    <property type="entry name" value="HSP20"/>
    <property type="match status" value="1"/>
</dbReference>
<dbReference type="InterPro" id="IPR002068">
    <property type="entry name" value="A-crystallin/Hsp20_dom"/>
</dbReference>
<comment type="similarity">
    <text evidence="2 3">Belongs to the small heat shock protein (HSP20) family.</text>
</comment>
<dbReference type="PANTHER" id="PTHR45640">
    <property type="entry name" value="HEAT SHOCK PROTEIN HSP-12.2-RELATED"/>
    <property type="match status" value="1"/>
</dbReference>
<organism evidence="6">
    <name type="scientific">Ixodes ricinus</name>
    <name type="common">Common tick</name>
    <name type="synonym">Acarus ricinus</name>
    <dbReference type="NCBI Taxonomy" id="34613"/>
    <lineage>
        <taxon>Eukaryota</taxon>
        <taxon>Metazoa</taxon>
        <taxon>Ecdysozoa</taxon>
        <taxon>Arthropoda</taxon>
        <taxon>Chelicerata</taxon>
        <taxon>Arachnida</taxon>
        <taxon>Acari</taxon>
        <taxon>Parasitiformes</taxon>
        <taxon>Ixodida</taxon>
        <taxon>Ixodoidea</taxon>
        <taxon>Ixodidae</taxon>
        <taxon>Ixodinae</taxon>
        <taxon>Ixodes</taxon>
    </lineage>
</organism>
<proteinExistence type="inferred from homology"/>
<dbReference type="GO" id="GO:0042026">
    <property type="term" value="P:protein refolding"/>
    <property type="evidence" value="ECO:0007669"/>
    <property type="project" value="TreeGrafter"/>
</dbReference>
<dbReference type="GO" id="GO:0005737">
    <property type="term" value="C:cytoplasm"/>
    <property type="evidence" value="ECO:0007669"/>
    <property type="project" value="TreeGrafter"/>
</dbReference>
<dbReference type="GO" id="GO:0009408">
    <property type="term" value="P:response to heat"/>
    <property type="evidence" value="ECO:0007669"/>
    <property type="project" value="TreeGrafter"/>
</dbReference>
<feature type="compositionally biased region" description="Polar residues" evidence="4">
    <location>
        <begin position="169"/>
        <end position="184"/>
    </location>
</feature>
<dbReference type="CDD" id="cd06526">
    <property type="entry name" value="metazoan_ACD"/>
    <property type="match status" value="1"/>
</dbReference>
<dbReference type="EMBL" id="GIFC01013271">
    <property type="protein sequence ID" value="MXU95354.1"/>
    <property type="molecule type" value="Transcribed_RNA"/>
</dbReference>
<reference evidence="6" key="1">
    <citation type="submission" date="2019-12" db="EMBL/GenBank/DDBJ databases">
        <title>An insight into the sialome of adult female Ixodes ricinus ticks feeding for 6 days.</title>
        <authorList>
            <person name="Perner J."/>
            <person name="Ribeiro J.M.C."/>
        </authorList>
    </citation>
    <scope>NUCLEOTIDE SEQUENCE</scope>
    <source>
        <strain evidence="6">Semi-engorged</strain>
        <tissue evidence="6">Salivary glands</tissue>
    </source>
</reference>
<dbReference type="AlphaFoldDB" id="A0A6B0V0M8"/>
<dbReference type="SUPFAM" id="SSF49764">
    <property type="entry name" value="HSP20-like chaperones"/>
    <property type="match status" value="1"/>
</dbReference>
<accession>A0A6B0V0M8</accession>
<dbReference type="Gene3D" id="2.60.40.790">
    <property type="match status" value="1"/>
</dbReference>
<evidence type="ECO:0000256" key="1">
    <source>
        <dbReference type="ARBA" id="ARBA00023016"/>
    </source>
</evidence>